<dbReference type="InterPro" id="IPR036412">
    <property type="entry name" value="HAD-like_sf"/>
</dbReference>
<reference evidence="3 4" key="1">
    <citation type="submission" date="2018-02" db="EMBL/GenBank/DDBJ databases">
        <title>Genome sequences of Apibacter spp., gut symbionts of Asian honey bees.</title>
        <authorList>
            <person name="Kwong W.K."/>
            <person name="Steele M.I."/>
            <person name="Moran N.A."/>
        </authorList>
    </citation>
    <scope>NUCLEOTIDE SEQUENCE [LARGE SCALE GENOMIC DNA]</scope>
    <source>
        <strain evidence="4">wkB301</strain>
    </source>
</reference>
<dbReference type="SFLD" id="SFLDS00003">
    <property type="entry name" value="Haloacid_Dehalogenase"/>
    <property type="match status" value="1"/>
</dbReference>
<dbReference type="GO" id="GO:0019120">
    <property type="term" value="F:hydrolase activity, acting on acid halide bonds, in C-halide compounds"/>
    <property type="evidence" value="ECO:0007669"/>
    <property type="project" value="InterPro"/>
</dbReference>
<dbReference type="InterPro" id="IPR006439">
    <property type="entry name" value="HAD-SF_hydro_IA"/>
</dbReference>
<protein>
    <submittedName>
        <fullName evidence="3">Haloacid dehalogenase type II</fullName>
    </submittedName>
</protein>
<dbReference type="PRINTS" id="PR00413">
    <property type="entry name" value="HADHALOGNASE"/>
</dbReference>
<dbReference type="Gene3D" id="3.40.50.1000">
    <property type="entry name" value="HAD superfamily/HAD-like"/>
    <property type="match status" value="1"/>
</dbReference>
<dbReference type="SFLD" id="SFLDG01129">
    <property type="entry name" value="C1.5:_HAD__Beta-PGM__Phosphata"/>
    <property type="match status" value="1"/>
</dbReference>
<dbReference type="EMBL" id="PSZM01000034">
    <property type="protein sequence ID" value="PQL93464.1"/>
    <property type="molecule type" value="Genomic_DNA"/>
</dbReference>
<dbReference type="InterPro" id="IPR051540">
    <property type="entry name" value="S-2-haloacid_dehalogenase"/>
</dbReference>
<proteinExistence type="inferred from homology"/>
<organism evidence="3 4">
    <name type="scientific">Apibacter adventoris</name>
    <dbReference type="NCBI Taxonomy" id="1679466"/>
    <lineage>
        <taxon>Bacteria</taxon>
        <taxon>Pseudomonadati</taxon>
        <taxon>Bacteroidota</taxon>
        <taxon>Flavobacteriia</taxon>
        <taxon>Flavobacteriales</taxon>
        <taxon>Weeksellaceae</taxon>
        <taxon>Apibacter</taxon>
    </lineage>
</organism>
<evidence type="ECO:0000313" key="4">
    <source>
        <dbReference type="Proteomes" id="UP000238042"/>
    </source>
</evidence>
<dbReference type="PANTHER" id="PTHR43316">
    <property type="entry name" value="HYDROLASE, HALOACID DELAHOGENASE-RELATED"/>
    <property type="match status" value="1"/>
</dbReference>
<dbReference type="CDD" id="cd02588">
    <property type="entry name" value="HAD_L2-DEX"/>
    <property type="match status" value="1"/>
</dbReference>
<keyword evidence="4" id="KW-1185">Reference proteome</keyword>
<dbReference type="SUPFAM" id="SSF56784">
    <property type="entry name" value="HAD-like"/>
    <property type="match status" value="1"/>
</dbReference>
<dbReference type="PANTHER" id="PTHR43316:SF3">
    <property type="entry name" value="HALOACID DEHALOGENASE, TYPE II (AFU_ORTHOLOGUE AFUA_2G07750)-RELATED"/>
    <property type="match status" value="1"/>
</dbReference>
<dbReference type="RefSeq" id="WP_105246465.1">
    <property type="nucleotide sequence ID" value="NZ_PSZM01000034.1"/>
</dbReference>
<dbReference type="InterPro" id="IPR006328">
    <property type="entry name" value="2-HAD"/>
</dbReference>
<sequence>MKTNQLILKPKVLFFDINETILNTDPLRSFLSYKFGENAYDLWFSKLLHYSLVSTVTDTYKNFGLIAIDALKVVFNLKRTDFTADTSTQLLNILSSLPAFPDVLKALEILKEKGYLIVALSNSSEDLLKRQLTNAKIDYLFDKQISTEIFQSYKPHRDVYLKAAYLLNTPIKECMLVASHNWDVYGALCAGLRAAFIKRSEQQAYFLSLKPDIEGIGLLSLFQEL</sequence>
<name>A0A2S8AEF2_9FLAO</name>
<dbReference type="OrthoDB" id="264363at2"/>
<gene>
    <name evidence="3" type="ORF">C4S77_04795</name>
</gene>
<evidence type="ECO:0000256" key="2">
    <source>
        <dbReference type="ARBA" id="ARBA00022801"/>
    </source>
</evidence>
<dbReference type="Pfam" id="PF00702">
    <property type="entry name" value="Hydrolase"/>
    <property type="match status" value="1"/>
</dbReference>
<dbReference type="NCBIfam" id="TIGR01428">
    <property type="entry name" value="HAD_type_II"/>
    <property type="match status" value="1"/>
</dbReference>
<dbReference type="Proteomes" id="UP000238042">
    <property type="component" value="Unassembled WGS sequence"/>
</dbReference>
<keyword evidence="2" id="KW-0378">Hydrolase</keyword>
<comment type="caution">
    <text evidence="3">The sequence shown here is derived from an EMBL/GenBank/DDBJ whole genome shotgun (WGS) entry which is preliminary data.</text>
</comment>
<evidence type="ECO:0000313" key="3">
    <source>
        <dbReference type="EMBL" id="PQL93464.1"/>
    </source>
</evidence>
<dbReference type="NCBIfam" id="TIGR01493">
    <property type="entry name" value="HAD-SF-IA-v2"/>
    <property type="match status" value="1"/>
</dbReference>
<comment type="similarity">
    <text evidence="1">Belongs to the HAD-like hydrolase superfamily. S-2-haloalkanoic acid dehalogenase family.</text>
</comment>
<dbReference type="Gene3D" id="1.10.150.240">
    <property type="entry name" value="Putative phosphatase, domain 2"/>
    <property type="match status" value="1"/>
</dbReference>
<dbReference type="InterPro" id="IPR023198">
    <property type="entry name" value="PGP-like_dom2"/>
</dbReference>
<dbReference type="InterPro" id="IPR023214">
    <property type="entry name" value="HAD_sf"/>
</dbReference>
<dbReference type="AlphaFoldDB" id="A0A2S8AEF2"/>
<accession>A0A2S8AEF2</accession>
<evidence type="ECO:0000256" key="1">
    <source>
        <dbReference type="ARBA" id="ARBA00008106"/>
    </source>
</evidence>